<feature type="domain" description="Heterokaryon incompatibility" evidence="1">
    <location>
        <begin position="22"/>
        <end position="117"/>
    </location>
</feature>
<dbReference type="PANTHER" id="PTHR10622">
    <property type="entry name" value="HET DOMAIN-CONTAINING PROTEIN"/>
    <property type="match status" value="1"/>
</dbReference>
<protein>
    <submittedName>
        <fullName evidence="3">Uncharacterized protein</fullName>
    </submittedName>
</protein>
<dbReference type="STRING" id="1849047.A0A3D8Q4D5"/>
<dbReference type="OrthoDB" id="674604at2759"/>
<accession>A0A3D8Q4D5</accession>
<evidence type="ECO:0000259" key="1">
    <source>
        <dbReference type="Pfam" id="PF06985"/>
    </source>
</evidence>
<dbReference type="AlphaFoldDB" id="A0A3D8Q4D5"/>
<sequence>MRLINVETLKLEEYLGSQIPPYAILSHCWGTEEVTFQDITGSDWRRIRGASKIKRSSAICHQHGLRYIWIDTCCIDKSSSSELSESINSMYNWYAKSVVCFAYLEDIDCSKGKELIRKSRWFTRGWTLQELIAPGRIEFFDQQWMLIGKKLDLSGLLSDITSIPESILEDPSELIFCSVARKMSWAAYRETTREEDIAYCLLGIFGVNMPLLYGEGARAFTRLQEEVLKEADDHSIFAWGLPKSDSLQNEDDFLGDYAGVLAIHPVDFAMSNNIVPFPSKRGVQPYSMTNKGLRIELPLLKVINESKIHWIAMLDCHYEDDFSGVIGLSLEGTEKSFEFLRSSAGSTRRYPIERMKQAELRTIFVRKQLLKTASKQNGRKCLIRVKSIQPNDYTMIRLEGHNSKWNRDTMVINMSFGFQDQDWQYASSTIMFLDEHINSSFAVVIGIRQRQSSFPSGLGEMINILPKPGNVSLDEWKRECKGVKIDWDGTQEKVVQLYKLPHDSDRDIPLTIRASIAKEEILNQWIDVLDIEMRRDVPIGAANNTKREIFNVLTSYLT</sequence>
<reference evidence="3 4" key="1">
    <citation type="journal article" date="2018" name="IMA Fungus">
        <title>IMA Genome-F 9: Draft genome sequence of Annulohypoxylon stygium, Aspergillus mulundensis, Berkeleyomyces basicola (syn. Thielaviopsis basicola), Ceratocystis smalleyi, two Cercospora beticola strains, Coleophoma cylindrospora, Fusarium fracticaudum, Phialophora cf. hyalina, and Morchella septimelata.</title>
        <authorList>
            <person name="Wingfield B.D."/>
            <person name="Bills G.F."/>
            <person name="Dong Y."/>
            <person name="Huang W."/>
            <person name="Nel W.J."/>
            <person name="Swalarsk-Parry B.S."/>
            <person name="Vaghefi N."/>
            <person name="Wilken P.M."/>
            <person name="An Z."/>
            <person name="de Beer Z.W."/>
            <person name="De Vos L."/>
            <person name="Chen L."/>
            <person name="Duong T.A."/>
            <person name="Gao Y."/>
            <person name="Hammerbacher A."/>
            <person name="Kikkert J.R."/>
            <person name="Li Y."/>
            <person name="Li H."/>
            <person name="Li K."/>
            <person name="Li Q."/>
            <person name="Liu X."/>
            <person name="Ma X."/>
            <person name="Naidoo K."/>
            <person name="Pethybridge S.J."/>
            <person name="Sun J."/>
            <person name="Steenkamp E.T."/>
            <person name="van der Nest M.A."/>
            <person name="van Wyk S."/>
            <person name="Wingfield M.J."/>
            <person name="Xiong C."/>
            <person name="Yue Q."/>
            <person name="Zhang X."/>
        </authorList>
    </citation>
    <scope>NUCLEOTIDE SEQUENCE [LARGE SCALE GENOMIC DNA]</scope>
    <source>
        <strain evidence="3 4">BP6252</strain>
    </source>
</reference>
<name>A0A3D8Q4D5_9HELO</name>
<dbReference type="InterPro" id="IPR058525">
    <property type="entry name" value="DUF8212"/>
</dbReference>
<dbReference type="Proteomes" id="UP000256645">
    <property type="component" value="Unassembled WGS sequence"/>
</dbReference>
<evidence type="ECO:0000313" key="4">
    <source>
        <dbReference type="Proteomes" id="UP000256645"/>
    </source>
</evidence>
<comment type="caution">
    <text evidence="3">The sequence shown here is derived from an EMBL/GenBank/DDBJ whole genome shotgun (WGS) entry which is preliminary data.</text>
</comment>
<gene>
    <name evidence="3" type="ORF">BP6252_14008</name>
</gene>
<evidence type="ECO:0000259" key="2">
    <source>
        <dbReference type="Pfam" id="PF26640"/>
    </source>
</evidence>
<organism evidence="3 4">
    <name type="scientific">Coleophoma cylindrospora</name>
    <dbReference type="NCBI Taxonomy" id="1849047"/>
    <lineage>
        <taxon>Eukaryota</taxon>
        <taxon>Fungi</taxon>
        <taxon>Dikarya</taxon>
        <taxon>Ascomycota</taxon>
        <taxon>Pezizomycotina</taxon>
        <taxon>Leotiomycetes</taxon>
        <taxon>Helotiales</taxon>
        <taxon>Dermateaceae</taxon>
        <taxon>Coleophoma</taxon>
    </lineage>
</organism>
<proteinExistence type="predicted"/>
<evidence type="ECO:0000313" key="3">
    <source>
        <dbReference type="EMBL" id="RDW56715.1"/>
    </source>
</evidence>
<dbReference type="Pfam" id="PF06985">
    <property type="entry name" value="HET"/>
    <property type="match status" value="1"/>
</dbReference>
<feature type="domain" description="DUF8212" evidence="2">
    <location>
        <begin position="218"/>
        <end position="246"/>
    </location>
</feature>
<dbReference type="PANTHER" id="PTHR10622:SF12">
    <property type="entry name" value="HET DOMAIN-CONTAINING PROTEIN"/>
    <property type="match status" value="1"/>
</dbReference>
<dbReference type="EMBL" id="PDLM01000032">
    <property type="protein sequence ID" value="RDW56715.1"/>
    <property type="molecule type" value="Genomic_DNA"/>
</dbReference>
<dbReference type="InterPro" id="IPR010730">
    <property type="entry name" value="HET"/>
</dbReference>
<dbReference type="Pfam" id="PF26640">
    <property type="entry name" value="DUF8212"/>
    <property type="match status" value="1"/>
</dbReference>
<keyword evidence="4" id="KW-1185">Reference proteome</keyword>